<protein>
    <submittedName>
        <fullName evidence="1">Uncharacterized protein</fullName>
    </submittedName>
</protein>
<dbReference type="EMBL" id="JAGMWT010000005">
    <property type="protein sequence ID" value="KAH7128633.1"/>
    <property type="molecule type" value="Genomic_DNA"/>
</dbReference>
<name>A0A9P9E0H6_9PLEO</name>
<dbReference type="PANTHER" id="PTHR42085">
    <property type="entry name" value="F-BOX DOMAIN-CONTAINING PROTEIN"/>
    <property type="match status" value="1"/>
</dbReference>
<gene>
    <name evidence="1" type="ORF">B0J11DRAFT_578817</name>
</gene>
<dbReference type="PANTHER" id="PTHR42085:SF2">
    <property type="entry name" value="F-BOX DOMAIN-CONTAINING PROTEIN"/>
    <property type="match status" value="1"/>
</dbReference>
<reference evidence="1" key="1">
    <citation type="journal article" date="2021" name="Nat. Commun.">
        <title>Genetic determinants of endophytism in the Arabidopsis root mycobiome.</title>
        <authorList>
            <person name="Mesny F."/>
            <person name="Miyauchi S."/>
            <person name="Thiergart T."/>
            <person name="Pickel B."/>
            <person name="Atanasova L."/>
            <person name="Karlsson M."/>
            <person name="Huettel B."/>
            <person name="Barry K.W."/>
            <person name="Haridas S."/>
            <person name="Chen C."/>
            <person name="Bauer D."/>
            <person name="Andreopoulos W."/>
            <person name="Pangilinan J."/>
            <person name="LaButti K."/>
            <person name="Riley R."/>
            <person name="Lipzen A."/>
            <person name="Clum A."/>
            <person name="Drula E."/>
            <person name="Henrissat B."/>
            <person name="Kohler A."/>
            <person name="Grigoriev I.V."/>
            <person name="Martin F.M."/>
            <person name="Hacquard S."/>
        </authorList>
    </citation>
    <scope>NUCLEOTIDE SEQUENCE</scope>
    <source>
        <strain evidence="1">MPI-CAGE-CH-0243</strain>
    </source>
</reference>
<organism evidence="1 2">
    <name type="scientific">Dendryphion nanum</name>
    <dbReference type="NCBI Taxonomy" id="256645"/>
    <lineage>
        <taxon>Eukaryota</taxon>
        <taxon>Fungi</taxon>
        <taxon>Dikarya</taxon>
        <taxon>Ascomycota</taxon>
        <taxon>Pezizomycotina</taxon>
        <taxon>Dothideomycetes</taxon>
        <taxon>Pleosporomycetidae</taxon>
        <taxon>Pleosporales</taxon>
        <taxon>Torulaceae</taxon>
        <taxon>Dendryphion</taxon>
    </lineage>
</organism>
<evidence type="ECO:0000313" key="2">
    <source>
        <dbReference type="Proteomes" id="UP000700596"/>
    </source>
</evidence>
<proteinExistence type="predicted"/>
<dbReference type="Proteomes" id="UP000700596">
    <property type="component" value="Unassembled WGS sequence"/>
</dbReference>
<dbReference type="InterPro" id="IPR038883">
    <property type="entry name" value="AN11006-like"/>
</dbReference>
<evidence type="ECO:0000313" key="1">
    <source>
        <dbReference type="EMBL" id="KAH7128633.1"/>
    </source>
</evidence>
<keyword evidence="2" id="KW-1185">Reference proteome</keyword>
<dbReference type="OrthoDB" id="5372935at2759"/>
<dbReference type="AlphaFoldDB" id="A0A9P9E0H6"/>
<sequence length="330" mass="38877">MDSLSDSKTSPSNDDSSCFTEAQEAFGVLLLSFKNKPDDSKPYDRSGTFRFLDLPRELRDRIYYYSLYRPQPYHYRRALAPFVKTYYPDHIVVNPIQPASGWNKNDGSHVTLFMTSPQIYQEAFEAFCSFNTFNISAKRELDGILRLFPQKPAGSIQRIRLTFRNFIWRRTWRNNTSEGSFAQMISESRLAKEYFPSLRECVCAWYTSEQEFEQNGGVSVSAISYEEKVDIITDWMKFWCNQYHMVPPKWLKVEYQSYQCEYVKSLEEVFANALERCKKEVHDNSPLDLEESGQKWLEEYWEEHTRGKRQTRCAQSQDLRACASQLHLNP</sequence>
<accession>A0A9P9E0H6</accession>
<comment type="caution">
    <text evidence="1">The sequence shown here is derived from an EMBL/GenBank/DDBJ whole genome shotgun (WGS) entry which is preliminary data.</text>
</comment>